<evidence type="ECO:0000313" key="4">
    <source>
        <dbReference type="Proteomes" id="UP001644719"/>
    </source>
</evidence>
<dbReference type="EMBL" id="JAAITS010000028">
    <property type="protein sequence ID" value="NSG85897.1"/>
    <property type="molecule type" value="Genomic_DNA"/>
</dbReference>
<dbReference type="InterPro" id="IPR049492">
    <property type="entry name" value="BD-FAE-like_dom"/>
</dbReference>
<feature type="domain" description="BD-FAE-like" evidence="2">
    <location>
        <begin position="67"/>
        <end position="303"/>
    </location>
</feature>
<evidence type="ECO:0000259" key="2">
    <source>
        <dbReference type="Pfam" id="PF20434"/>
    </source>
</evidence>
<keyword evidence="1 3" id="KW-0378">Hydrolase</keyword>
<dbReference type="Proteomes" id="UP001644719">
    <property type="component" value="Unassembled WGS sequence"/>
</dbReference>
<dbReference type="GO" id="GO:0016787">
    <property type="term" value="F:hydrolase activity"/>
    <property type="evidence" value="ECO:0007669"/>
    <property type="project" value="UniProtKB-KW"/>
</dbReference>
<dbReference type="PANTHER" id="PTHR48081:SF13">
    <property type="entry name" value="ALPHA_BETA HYDROLASE"/>
    <property type="match status" value="1"/>
</dbReference>
<protein>
    <submittedName>
        <fullName evidence="3">Alpha/beta hydrolase</fullName>
    </submittedName>
</protein>
<sequence>MKKKGFIIGGICLDAIVGILGYNHEAVRVVFHNVYSPSVKLDDSSKWNGGKAYEKLPYSETSENDYLDLYVPDSEEPMPLIILVHGGGFVYNDSQSRQAQLMYRYFRDHGYACASVNYRLAQEAAFPAGVEDVKSAIRFLRANAEKYGYDPERFAIWGESAGGYLSVICGASNDEEFNSVPFIGEDKNHPVSSEVQVILDYYGCMEFGTMEDDYRELRIPKIVRWAASLWLQGAIKDTGYEDVESYWMRKDVKTLTEDEKNNYSPLYYIEKNLTEKNSPDILIWHGDADLDVPYLQSERLNALLTRIVGTDKVEFKLFHNYKHAADQLYSDENLGILKEYLDEKFA</sequence>
<name>A0ABX2H7S5_9FIRM</name>
<evidence type="ECO:0000256" key="1">
    <source>
        <dbReference type="ARBA" id="ARBA00022801"/>
    </source>
</evidence>
<dbReference type="InterPro" id="IPR050300">
    <property type="entry name" value="GDXG_lipolytic_enzyme"/>
</dbReference>
<keyword evidence="4" id="KW-1185">Reference proteome</keyword>
<evidence type="ECO:0000313" key="3">
    <source>
        <dbReference type="EMBL" id="NSG85897.1"/>
    </source>
</evidence>
<accession>A0ABX2H7S5</accession>
<dbReference type="Pfam" id="PF20434">
    <property type="entry name" value="BD-FAE"/>
    <property type="match status" value="1"/>
</dbReference>
<dbReference type="SUPFAM" id="SSF53474">
    <property type="entry name" value="alpha/beta-Hydrolases"/>
    <property type="match status" value="1"/>
</dbReference>
<gene>
    <name evidence="3" type="ORF">G5B17_10765</name>
</gene>
<organism evidence="3 4">
    <name type="scientific">Blautia faecis</name>
    <dbReference type="NCBI Taxonomy" id="871665"/>
    <lineage>
        <taxon>Bacteria</taxon>
        <taxon>Bacillati</taxon>
        <taxon>Bacillota</taxon>
        <taxon>Clostridia</taxon>
        <taxon>Lachnospirales</taxon>
        <taxon>Lachnospiraceae</taxon>
        <taxon>Blautia</taxon>
    </lineage>
</organism>
<comment type="caution">
    <text evidence="3">The sequence shown here is derived from an EMBL/GenBank/DDBJ whole genome shotgun (WGS) entry which is preliminary data.</text>
</comment>
<dbReference type="PANTHER" id="PTHR48081">
    <property type="entry name" value="AB HYDROLASE SUPERFAMILY PROTEIN C4A8.06C"/>
    <property type="match status" value="1"/>
</dbReference>
<reference evidence="3 4" key="1">
    <citation type="journal article" date="2020" name="Cell Host Microbe">
        <title>Functional and Genomic Variation between Human-Derived Isolates of Lachnospiraceae Reveals Inter- and Intra-Species Diversity.</title>
        <authorList>
            <person name="Sorbara M.T."/>
            <person name="Littmann E.R."/>
            <person name="Fontana E."/>
            <person name="Moody T.U."/>
            <person name="Kohout C.E."/>
            <person name="Gjonbalaj M."/>
            <person name="Eaton V."/>
            <person name="Seok R."/>
            <person name="Leiner I.M."/>
            <person name="Pamer E.G."/>
        </authorList>
    </citation>
    <scope>NUCLEOTIDE SEQUENCE [LARGE SCALE GENOMIC DNA]</scope>
    <source>
        <strain evidence="3 4">MSK.17.74</strain>
    </source>
</reference>
<dbReference type="Gene3D" id="3.40.50.1820">
    <property type="entry name" value="alpha/beta hydrolase"/>
    <property type="match status" value="1"/>
</dbReference>
<dbReference type="InterPro" id="IPR029058">
    <property type="entry name" value="AB_hydrolase_fold"/>
</dbReference>
<proteinExistence type="predicted"/>
<dbReference type="RefSeq" id="WP_173769869.1">
    <property type="nucleotide sequence ID" value="NZ_JAAITS010000028.1"/>
</dbReference>